<keyword evidence="1" id="KW-0732">Signal</keyword>
<accession>A0A918W7X7</accession>
<dbReference type="AlphaFoldDB" id="A0A918W7X7"/>
<evidence type="ECO:0000313" key="3">
    <source>
        <dbReference type="Proteomes" id="UP000646426"/>
    </source>
</evidence>
<dbReference type="Proteomes" id="UP000646426">
    <property type="component" value="Unassembled WGS sequence"/>
</dbReference>
<evidence type="ECO:0000313" key="2">
    <source>
        <dbReference type="EMBL" id="GHA78994.1"/>
    </source>
</evidence>
<evidence type="ECO:0000256" key="1">
    <source>
        <dbReference type="SAM" id="SignalP"/>
    </source>
</evidence>
<protein>
    <recommendedName>
        <fullName evidence="4">PepSY domain-containing protein</fullName>
    </recommendedName>
</protein>
<name>A0A918W7X7_9GAMM</name>
<keyword evidence="3" id="KW-1185">Reference proteome</keyword>
<organism evidence="2 3">
    <name type="scientific">Cognatilysobacter bugurensis</name>
    <dbReference type="NCBI Taxonomy" id="543356"/>
    <lineage>
        <taxon>Bacteria</taxon>
        <taxon>Pseudomonadati</taxon>
        <taxon>Pseudomonadota</taxon>
        <taxon>Gammaproteobacteria</taxon>
        <taxon>Lysobacterales</taxon>
        <taxon>Lysobacteraceae</taxon>
        <taxon>Cognatilysobacter</taxon>
    </lineage>
</organism>
<gene>
    <name evidence="2" type="ORF">GCM10007067_15530</name>
</gene>
<reference evidence="2" key="1">
    <citation type="journal article" date="2014" name="Int. J. Syst. Evol. Microbiol.">
        <title>Complete genome sequence of Corynebacterium casei LMG S-19264T (=DSM 44701T), isolated from a smear-ripened cheese.</title>
        <authorList>
            <consortium name="US DOE Joint Genome Institute (JGI-PGF)"/>
            <person name="Walter F."/>
            <person name="Albersmeier A."/>
            <person name="Kalinowski J."/>
            <person name="Ruckert C."/>
        </authorList>
    </citation>
    <scope>NUCLEOTIDE SEQUENCE</scope>
    <source>
        <strain evidence="2">KCTC 23077</strain>
    </source>
</reference>
<feature type="chain" id="PRO_5037771292" description="PepSY domain-containing protein" evidence="1">
    <location>
        <begin position="26"/>
        <end position="115"/>
    </location>
</feature>
<sequence length="115" mass="12276">MKVLRKSSLLLAGAVLCAASVTVMAAPPAGKGKRELADFVRGNANTKAPRVELPKTEAEAIAERRMTSAGIIELQLPEDRMVNLVQVKRADGTVVFAHQSDDATHDHVESTGDVE</sequence>
<dbReference type="EMBL" id="BMYD01000002">
    <property type="protein sequence ID" value="GHA78994.1"/>
    <property type="molecule type" value="Genomic_DNA"/>
</dbReference>
<reference evidence="2" key="2">
    <citation type="submission" date="2020-09" db="EMBL/GenBank/DDBJ databases">
        <authorList>
            <person name="Sun Q."/>
            <person name="Kim S."/>
        </authorList>
    </citation>
    <scope>NUCLEOTIDE SEQUENCE</scope>
    <source>
        <strain evidence="2">KCTC 23077</strain>
    </source>
</reference>
<comment type="caution">
    <text evidence="2">The sequence shown here is derived from an EMBL/GenBank/DDBJ whole genome shotgun (WGS) entry which is preliminary data.</text>
</comment>
<feature type="signal peptide" evidence="1">
    <location>
        <begin position="1"/>
        <end position="25"/>
    </location>
</feature>
<evidence type="ECO:0008006" key="4">
    <source>
        <dbReference type="Google" id="ProtNLM"/>
    </source>
</evidence>
<proteinExistence type="predicted"/>